<dbReference type="SUPFAM" id="SSF53383">
    <property type="entry name" value="PLP-dependent transferases"/>
    <property type="match status" value="1"/>
</dbReference>
<feature type="domain" description="Aminotransferase class I/classII large" evidence="10">
    <location>
        <begin position="13"/>
        <end position="394"/>
    </location>
</feature>
<accession>A0A3P7U4C6</accession>
<comment type="subunit">
    <text evidence="2">Homodimer.</text>
</comment>
<name>A0A3P7U4C6_HELPZ</name>
<comment type="similarity">
    <text evidence="7">Belongs to the class-I pyridoxal-phosphate-dependent aminotransferase family. Alanine aminotransferase subfamily.</text>
</comment>
<dbReference type="InterPro" id="IPR015422">
    <property type="entry name" value="PyrdxlP-dep_Trfase_small"/>
</dbReference>
<dbReference type="Gene3D" id="3.40.640.10">
    <property type="entry name" value="Type I PLP-dependent aspartate aminotransferase-like (Major domain)"/>
    <property type="match status" value="1"/>
</dbReference>
<keyword evidence="3" id="KW-0032">Aminotransferase</keyword>
<keyword evidence="5" id="KW-0663">Pyridoxal phosphate</keyword>
<evidence type="ECO:0000256" key="9">
    <source>
        <dbReference type="ARBA" id="ARBA00047412"/>
    </source>
</evidence>
<dbReference type="InterPro" id="IPR045088">
    <property type="entry name" value="ALAT1/2-like"/>
</dbReference>
<evidence type="ECO:0000256" key="7">
    <source>
        <dbReference type="ARBA" id="ARBA00025785"/>
    </source>
</evidence>
<dbReference type="Pfam" id="PF00155">
    <property type="entry name" value="Aminotran_1_2"/>
    <property type="match status" value="1"/>
</dbReference>
<dbReference type="InterPro" id="IPR015424">
    <property type="entry name" value="PyrdxlP-dep_Trfase"/>
</dbReference>
<dbReference type="Gene3D" id="3.90.1150.10">
    <property type="entry name" value="Aspartate Aminotransferase, domain 1"/>
    <property type="match status" value="1"/>
</dbReference>
<evidence type="ECO:0000256" key="3">
    <source>
        <dbReference type="ARBA" id="ARBA00022576"/>
    </source>
</evidence>
<dbReference type="EMBL" id="UZAH01000700">
    <property type="protein sequence ID" value="VDO19194.1"/>
    <property type="molecule type" value="Genomic_DNA"/>
</dbReference>
<comment type="pathway">
    <text evidence="6">Amino-acid degradation; L-alanine degradation via transaminase pathway; pyruvate from L-alanine: step 1/1.</text>
</comment>
<organism evidence="11">
    <name type="scientific">Heligmosomoides polygyrus</name>
    <name type="common">Parasitic roundworm</name>
    <dbReference type="NCBI Taxonomy" id="6339"/>
    <lineage>
        <taxon>Eukaryota</taxon>
        <taxon>Metazoa</taxon>
        <taxon>Ecdysozoa</taxon>
        <taxon>Nematoda</taxon>
        <taxon>Chromadorea</taxon>
        <taxon>Rhabditida</taxon>
        <taxon>Rhabditina</taxon>
        <taxon>Rhabditomorpha</taxon>
        <taxon>Strongyloidea</taxon>
        <taxon>Heligmosomidae</taxon>
        <taxon>Heligmosomoides</taxon>
    </lineage>
</organism>
<dbReference type="CDD" id="cd00609">
    <property type="entry name" value="AAT_like"/>
    <property type="match status" value="1"/>
</dbReference>
<evidence type="ECO:0000313" key="11">
    <source>
        <dbReference type="EMBL" id="VDO19194.1"/>
    </source>
</evidence>
<evidence type="ECO:0000256" key="4">
    <source>
        <dbReference type="ARBA" id="ARBA00022679"/>
    </source>
</evidence>
<dbReference type="AlphaFoldDB" id="A0A3P7U4C6"/>
<dbReference type="FunFam" id="3.40.640.10:FF:000012">
    <property type="entry name" value="alanine aminotransferase 2"/>
    <property type="match status" value="1"/>
</dbReference>
<keyword evidence="4" id="KW-0808">Transferase</keyword>
<evidence type="ECO:0000256" key="1">
    <source>
        <dbReference type="ARBA" id="ARBA00001933"/>
    </source>
</evidence>
<dbReference type="EC" id="2.6.1.2" evidence="8"/>
<comment type="catalytic activity">
    <reaction evidence="9">
        <text>L-alanine + 2-oxoglutarate = pyruvate + L-glutamate</text>
        <dbReference type="Rhea" id="RHEA:19453"/>
        <dbReference type="ChEBI" id="CHEBI:15361"/>
        <dbReference type="ChEBI" id="CHEBI:16810"/>
        <dbReference type="ChEBI" id="CHEBI:29985"/>
        <dbReference type="ChEBI" id="CHEBI:57972"/>
        <dbReference type="EC" id="2.6.1.2"/>
    </reaction>
</comment>
<dbReference type="GO" id="GO:0004021">
    <property type="term" value="F:L-alanine:2-oxoglutarate aminotransferase activity"/>
    <property type="evidence" value="ECO:0007669"/>
    <property type="project" value="UniProtKB-EC"/>
</dbReference>
<dbReference type="OrthoDB" id="1732682at2759"/>
<sequence>MLTCVANPVMMKTGNFPSDVVEHAKLILAHCGGGNCGAYSQSVGVEIIRKHVAEFIKRDGFPCDYENVTLSGGASESIRNVLKLFIRHDKEKKPGVMVPIPQYPLYSASIEEFGLGQVGYFLEEETNWSLAEEELERSYQNSLKEFDTKVLVVINPGNPTGQVLSRDNIETIIKFAHKHHLFLMADEVYQDNVYAPGSKFYSFKKVINEMGAPYNQMELASFHSVSKGFMGECGLRGGYVELFNIDPEVFVLFKKMISAKLCSTILGQVIMDALVNPPKPGEPSYDQWIKERTAVLQSLKERATLVKEAYGSIEGISCNEVQGAMYAFPQIKLPQRAIDKARSINQEPDFFYAMQLLEATGVCVVPGSGFGQKKGTYHFRTTILPQTEMMKDMLTRFKDFHAKFMKEYS</sequence>
<dbReference type="FunFam" id="3.90.1150.10:FF:000010">
    <property type="entry name" value="Alanine aminotransferase 2"/>
    <property type="match status" value="1"/>
</dbReference>
<dbReference type="InterPro" id="IPR004839">
    <property type="entry name" value="Aminotransferase_I/II_large"/>
</dbReference>
<reference evidence="11" key="1">
    <citation type="submission" date="2018-11" db="EMBL/GenBank/DDBJ databases">
        <authorList>
            <consortium name="Pathogen Informatics"/>
        </authorList>
    </citation>
    <scope>NUCLEOTIDE SEQUENCE [LARGE SCALE GENOMIC DNA]</scope>
</reference>
<protein>
    <recommendedName>
        <fullName evidence="8">alanine transaminase</fullName>
        <ecNumber evidence="8">2.6.1.2</ecNumber>
    </recommendedName>
</protein>
<dbReference type="Gene3D" id="1.10.287.1970">
    <property type="match status" value="1"/>
</dbReference>
<evidence type="ECO:0000256" key="6">
    <source>
        <dbReference type="ARBA" id="ARBA00025708"/>
    </source>
</evidence>
<gene>
    <name evidence="11" type="ORF">HPBE_LOCUS812</name>
</gene>
<dbReference type="GO" id="GO:0030170">
    <property type="term" value="F:pyridoxal phosphate binding"/>
    <property type="evidence" value="ECO:0007669"/>
    <property type="project" value="InterPro"/>
</dbReference>
<proteinExistence type="inferred from homology"/>
<dbReference type="UniPathway" id="UPA00528">
    <property type="reaction ID" value="UER00586"/>
</dbReference>
<evidence type="ECO:0000256" key="5">
    <source>
        <dbReference type="ARBA" id="ARBA00022898"/>
    </source>
</evidence>
<dbReference type="GO" id="GO:0042853">
    <property type="term" value="P:L-alanine catabolic process"/>
    <property type="evidence" value="ECO:0007669"/>
    <property type="project" value="UniProtKB-UniPathway"/>
</dbReference>
<comment type="cofactor">
    <cofactor evidence="1">
        <name>pyridoxal 5'-phosphate</name>
        <dbReference type="ChEBI" id="CHEBI:597326"/>
    </cofactor>
</comment>
<dbReference type="PANTHER" id="PTHR11751:SF29">
    <property type="entry name" value="ALANINE TRANSAMINASE"/>
    <property type="match status" value="1"/>
</dbReference>
<dbReference type="PANTHER" id="PTHR11751">
    <property type="entry name" value="ALANINE AMINOTRANSFERASE"/>
    <property type="match status" value="1"/>
</dbReference>
<evidence type="ECO:0000256" key="2">
    <source>
        <dbReference type="ARBA" id="ARBA00011738"/>
    </source>
</evidence>
<dbReference type="InterPro" id="IPR015421">
    <property type="entry name" value="PyrdxlP-dep_Trfase_major"/>
</dbReference>
<evidence type="ECO:0000256" key="8">
    <source>
        <dbReference type="ARBA" id="ARBA00026106"/>
    </source>
</evidence>
<evidence type="ECO:0000259" key="10">
    <source>
        <dbReference type="Pfam" id="PF00155"/>
    </source>
</evidence>